<dbReference type="GO" id="GO:0005743">
    <property type="term" value="C:mitochondrial inner membrane"/>
    <property type="evidence" value="ECO:0007669"/>
    <property type="project" value="TreeGrafter"/>
</dbReference>
<evidence type="ECO:0000259" key="2">
    <source>
        <dbReference type="Pfam" id="PF12697"/>
    </source>
</evidence>
<dbReference type="GO" id="GO:0006654">
    <property type="term" value="P:phosphatidic acid biosynthetic process"/>
    <property type="evidence" value="ECO:0007669"/>
    <property type="project" value="TreeGrafter"/>
</dbReference>
<dbReference type="Proteomes" id="UP000824998">
    <property type="component" value="Unassembled WGS sequence"/>
</dbReference>
<feature type="domain" description="AB hydrolase-1" evidence="2">
    <location>
        <begin position="63"/>
        <end position="329"/>
    </location>
</feature>
<keyword evidence="3" id="KW-0378">Hydrolase</keyword>
<dbReference type="AlphaFoldDB" id="A0A9P7YMF5"/>
<dbReference type="GO" id="GO:0004623">
    <property type="term" value="F:phospholipase A2 activity"/>
    <property type="evidence" value="ECO:0007669"/>
    <property type="project" value="TreeGrafter"/>
</dbReference>
<dbReference type="Pfam" id="PF12697">
    <property type="entry name" value="Abhydrolase_6"/>
    <property type="match status" value="1"/>
</dbReference>
<dbReference type="GO" id="GO:0055088">
    <property type="term" value="P:lipid homeostasis"/>
    <property type="evidence" value="ECO:0007669"/>
    <property type="project" value="TreeGrafter"/>
</dbReference>
<dbReference type="OrthoDB" id="8119704at2759"/>
<dbReference type="GO" id="GO:0042171">
    <property type="term" value="F:lysophosphatidic acid acyltransferase activity"/>
    <property type="evidence" value="ECO:0007669"/>
    <property type="project" value="TreeGrafter"/>
</dbReference>
<dbReference type="InterPro" id="IPR029058">
    <property type="entry name" value="AB_hydrolase_fold"/>
</dbReference>
<comment type="caution">
    <text evidence="3">The sequence shown here is derived from an EMBL/GenBank/DDBJ whole genome shotgun (WGS) entry which is preliminary data.</text>
</comment>
<comment type="similarity">
    <text evidence="1">Belongs to the peptidase S33 family. ABHD4/ABHD5 subfamily.</text>
</comment>
<dbReference type="SUPFAM" id="SSF53474">
    <property type="entry name" value="alpha/beta-Hydrolases"/>
    <property type="match status" value="1"/>
</dbReference>
<dbReference type="Gene3D" id="3.40.50.1820">
    <property type="entry name" value="alpha/beta hydrolase"/>
    <property type="match status" value="1"/>
</dbReference>
<gene>
    <name evidence="3" type="ORF">BJ875DRAFT_241810</name>
</gene>
<dbReference type="GO" id="GO:0035965">
    <property type="term" value="P:cardiolipin acyl-chain remodeling"/>
    <property type="evidence" value="ECO:0007669"/>
    <property type="project" value="TreeGrafter"/>
</dbReference>
<evidence type="ECO:0000313" key="3">
    <source>
        <dbReference type="EMBL" id="KAG9236156.1"/>
    </source>
</evidence>
<dbReference type="PANTHER" id="PTHR42886:SF29">
    <property type="entry name" value="PUMMELIG, ISOFORM A"/>
    <property type="match status" value="1"/>
</dbReference>
<proteinExistence type="inferred from homology"/>
<name>A0A9P7YMF5_9HELO</name>
<evidence type="ECO:0000256" key="1">
    <source>
        <dbReference type="ARBA" id="ARBA00038097"/>
    </source>
</evidence>
<organism evidence="3 4">
    <name type="scientific">Amylocarpus encephaloides</name>
    <dbReference type="NCBI Taxonomy" id="45428"/>
    <lineage>
        <taxon>Eukaryota</taxon>
        <taxon>Fungi</taxon>
        <taxon>Dikarya</taxon>
        <taxon>Ascomycota</taxon>
        <taxon>Pezizomycotina</taxon>
        <taxon>Leotiomycetes</taxon>
        <taxon>Helotiales</taxon>
        <taxon>Helotiales incertae sedis</taxon>
        <taxon>Amylocarpus</taxon>
    </lineage>
</organism>
<evidence type="ECO:0000313" key="4">
    <source>
        <dbReference type="Proteomes" id="UP000824998"/>
    </source>
</evidence>
<dbReference type="PANTHER" id="PTHR42886">
    <property type="entry name" value="RE40534P-RELATED"/>
    <property type="match status" value="1"/>
</dbReference>
<keyword evidence="4" id="KW-1185">Reference proteome</keyword>
<reference evidence="3" key="1">
    <citation type="journal article" date="2021" name="IMA Fungus">
        <title>Genomic characterization of three marine fungi, including Emericellopsis atlantica sp. nov. with signatures of a generalist lifestyle and marine biomass degradation.</title>
        <authorList>
            <person name="Hagestad O.C."/>
            <person name="Hou L."/>
            <person name="Andersen J.H."/>
            <person name="Hansen E.H."/>
            <person name="Altermark B."/>
            <person name="Li C."/>
            <person name="Kuhnert E."/>
            <person name="Cox R.J."/>
            <person name="Crous P.W."/>
            <person name="Spatafora J.W."/>
            <person name="Lail K."/>
            <person name="Amirebrahimi M."/>
            <person name="Lipzen A."/>
            <person name="Pangilinan J."/>
            <person name="Andreopoulos W."/>
            <person name="Hayes R.D."/>
            <person name="Ng V."/>
            <person name="Grigoriev I.V."/>
            <person name="Jackson S.A."/>
            <person name="Sutton T.D.S."/>
            <person name="Dobson A.D.W."/>
            <person name="Rama T."/>
        </authorList>
    </citation>
    <scope>NUCLEOTIDE SEQUENCE</scope>
    <source>
        <strain evidence="3">TRa018bII</strain>
    </source>
</reference>
<protein>
    <submittedName>
        <fullName evidence="3">Alpha/Beta hydrolase protein</fullName>
    </submittedName>
</protein>
<sequence length="351" mass="39776">MALVRSDRHKLLWKQPATADIPSELSENISRHWVTTPLGKLEVLYAEPSETAPQQEKALLFQHGGFGFGAEWIPYMTWFSQRGYRCYAVSLRGHGGSWKPRFFQMVWRYGKRDMAADLGYCYTWISAFEAAQKNENFNPENLVLVGHSAGGGLGQYFLSQGLGEVGGLVLMGPFPSWGGLGVYANWFKLDPWFAPRYYIRDLWHPRSPLSSTSLVHGAFFSQEFPTAKVQEFELQMPEYESMVWPLGFMLPLAKVHRVVRAIIGWKNNGTRLLVVAGEKDKLMALPIMQKLAVTYREAIRKMLGVAPCVEENANEETPLPLAIVKGSGHHIQNDLYWEDGANQIMSFLEKL</sequence>
<accession>A0A9P7YMF5</accession>
<dbReference type="EMBL" id="MU251414">
    <property type="protein sequence ID" value="KAG9236156.1"/>
    <property type="molecule type" value="Genomic_DNA"/>
</dbReference>
<dbReference type="InterPro" id="IPR000073">
    <property type="entry name" value="AB_hydrolase_1"/>
</dbReference>